<dbReference type="SUPFAM" id="SSF69754">
    <property type="entry name" value="Ribosome binding protein Y (YfiA homologue)"/>
    <property type="match status" value="1"/>
</dbReference>
<dbReference type="InterPro" id="IPR050574">
    <property type="entry name" value="HPF/YfiA_ribosome-assoc"/>
</dbReference>
<dbReference type="Gene3D" id="3.30.160.100">
    <property type="entry name" value="Ribosome hibernation promotion factor-like"/>
    <property type="match status" value="1"/>
</dbReference>
<reference evidence="2 3" key="1">
    <citation type="journal article" date="2015" name="Nature">
        <title>rRNA introns, odd ribosomes, and small enigmatic genomes across a large radiation of phyla.</title>
        <authorList>
            <person name="Brown C.T."/>
            <person name="Hug L.A."/>
            <person name="Thomas B.C."/>
            <person name="Sharon I."/>
            <person name="Castelle C.J."/>
            <person name="Singh A."/>
            <person name="Wilkins M.J."/>
            <person name="Williams K.H."/>
            <person name="Banfield J.F."/>
        </authorList>
    </citation>
    <scope>NUCLEOTIDE SEQUENCE [LARGE SCALE GENOMIC DNA]</scope>
</reference>
<dbReference type="PANTHER" id="PTHR33231">
    <property type="entry name" value="30S RIBOSOMAL PROTEIN"/>
    <property type="match status" value="1"/>
</dbReference>
<gene>
    <name evidence="2" type="ORF">UW78_C0001G0053</name>
</gene>
<dbReference type="InterPro" id="IPR003489">
    <property type="entry name" value="RHF/RaiA"/>
</dbReference>
<comment type="caution">
    <text evidence="2">The sequence shown here is derived from an EMBL/GenBank/DDBJ whole genome shotgun (WGS) entry which is preliminary data.</text>
</comment>
<organism evidence="2 3">
    <name type="scientific">Candidatus Azambacteria bacterium GW2011_GWA1_44_9</name>
    <dbReference type="NCBI Taxonomy" id="1618610"/>
    <lineage>
        <taxon>Bacteria</taxon>
        <taxon>Candidatus Azamiibacteriota</taxon>
    </lineage>
</organism>
<dbReference type="InterPro" id="IPR036567">
    <property type="entry name" value="RHF-like"/>
</dbReference>
<evidence type="ECO:0008006" key="4">
    <source>
        <dbReference type="Google" id="ProtNLM"/>
    </source>
</evidence>
<dbReference type="Proteomes" id="UP000034595">
    <property type="component" value="Unassembled WGS sequence"/>
</dbReference>
<dbReference type="AlphaFoldDB" id="A0A0G1KFI2"/>
<dbReference type="GO" id="GO:0022627">
    <property type="term" value="C:cytosolic small ribosomal subunit"/>
    <property type="evidence" value="ECO:0007669"/>
    <property type="project" value="TreeGrafter"/>
</dbReference>
<dbReference type="NCBIfam" id="TIGR00741">
    <property type="entry name" value="yfiA"/>
    <property type="match status" value="1"/>
</dbReference>
<evidence type="ECO:0000313" key="2">
    <source>
        <dbReference type="EMBL" id="KKT82270.1"/>
    </source>
</evidence>
<evidence type="ECO:0000256" key="1">
    <source>
        <dbReference type="ARBA" id="ARBA00022845"/>
    </source>
</evidence>
<dbReference type="EMBL" id="LCJQ01000001">
    <property type="protein sequence ID" value="KKT82270.1"/>
    <property type="molecule type" value="Genomic_DNA"/>
</dbReference>
<keyword evidence="1" id="KW-0810">Translation regulation</keyword>
<dbReference type="GO" id="GO:0043024">
    <property type="term" value="F:ribosomal small subunit binding"/>
    <property type="evidence" value="ECO:0007669"/>
    <property type="project" value="TreeGrafter"/>
</dbReference>
<accession>A0A0G1KFI2</accession>
<protein>
    <recommendedName>
        <fullName evidence="4">Ribosomal subunit interface protein</fullName>
    </recommendedName>
</protein>
<sequence>MQIKIKTTNIELTSALSAYVEEKINSVEKFAPPHEEEVILANVEIGMSTRHHNAGDIFCAEVMMVVRGKKYRAVSEKSDLYAAIDDVRNEIVRELNSNKEKNRTLVRRGAGMIKNIIRFGRKD</sequence>
<dbReference type="PANTHER" id="PTHR33231:SF1">
    <property type="entry name" value="30S RIBOSOMAL PROTEIN"/>
    <property type="match status" value="1"/>
</dbReference>
<name>A0A0G1KFI2_9BACT</name>
<dbReference type="CDD" id="cd00552">
    <property type="entry name" value="RaiA"/>
    <property type="match status" value="1"/>
</dbReference>
<dbReference type="Pfam" id="PF02482">
    <property type="entry name" value="Ribosomal_S30AE"/>
    <property type="match status" value="1"/>
</dbReference>
<proteinExistence type="predicted"/>
<dbReference type="GO" id="GO:0045900">
    <property type="term" value="P:negative regulation of translational elongation"/>
    <property type="evidence" value="ECO:0007669"/>
    <property type="project" value="TreeGrafter"/>
</dbReference>
<evidence type="ECO:0000313" key="3">
    <source>
        <dbReference type="Proteomes" id="UP000034595"/>
    </source>
</evidence>